<dbReference type="EMBL" id="WWVX01000012">
    <property type="protein sequence ID" value="MZL70912.1"/>
    <property type="molecule type" value="Genomic_DNA"/>
</dbReference>
<comment type="caution">
    <text evidence="4">The sequence shown here is derived from an EMBL/GenBank/DDBJ whole genome shotgun (WGS) entry which is preliminary data.</text>
</comment>
<sequence length="252" mass="27833">MDEREKEQSRDGEKGVQRPASVAGTVINPDKEEEITWQGMRYRRLCIRTPVITAGDDIVQVARRYAGPLLEKGDILFVTEKAVACTQRRAIPLEEIHPRPLARFLSRFVRRTPYGIGLAMPETMECALRECGTLRILLAAAVSAVGKLLGERGWFYRVAGYRAASIDGPCPNTLPPYNRYVVLGPLRPDGVAEELAQALGCAVAVVDLNDLGGEILGVSDRRMDRAHLRALLRDNPLGQCSEQTPMGILRRG</sequence>
<reference evidence="5" key="2">
    <citation type="submission" date="2016-11" db="EMBL/GenBank/DDBJ databases">
        <authorList>
            <person name="Jaros S."/>
            <person name="Januszkiewicz K."/>
            <person name="Wedrychowicz H."/>
        </authorList>
    </citation>
    <scope>NUCLEOTIDE SEQUENCE [LARGE SCALE GENOMIC DNA]</scope>
    <source>
        <strain evidence="5">DSM 4029</strain>
    </source>
</reference>
<dbReference type="AlphaFoldDB" id="A0AAQ1RUN4"/>
<evidence type="ECO:0000313" key="3">
    <source>
        <dbReference type="EMBL" id="MZL70912.1"/>
    </source>
</evidence>
<dbReference type="EMBL" id="FQVY01000001">
    <property type="protein sequence ID" value="SHF61898.1"/>
    <property type="molecule type" value="Genomic_DNA"/>
</dbReference>
<dbReference type="RefSeq" id="WP_021658810.1">
    <property type="nucleotide sequence ID" value="NZ_FQVY01000001.1"/>
</dbReference>
<evidence type="ECO:0000313" key="5">
    <source>
        <dbReference type="Proteomes" id="UP000184089"/>
    </source>
</evidence>
<evidence type="ECO:0000313" key="4">
    <source>
        <dbReference type="EMBL" id="SHF61898.1"/>
    </source>
</evidence>
<feature type="region of interest" description="Disordered" evidence="1">
    <location>
        <begin position="1"/>
        <end position="23"/>
    </location>
</feature>
<dbReference type="Proteomes" id="UP000474718">
    <property type="component" value="Unassembled WGS sequence"/>
</dbReference>
<dbReference type="SUPFAM" id="SSF144010">
    <property type="entry name" value="CofE-like"/>
    <property type="match status" value="1"/>
</dbReference>
<reference evidence="3 6" key="3">
    <citation type="journal article" date="2019" name="Nat. Med.">
        <title>A library of human gut bacterial isolates paired with longitudinal multiomics data enables mechanistic microbiome research.</title>
        <authorList>
            <person name="Poyet M."/>
            <person name="Groussin M."/>
            <person name="Gibbons S.M."/>
            <person name="Avila-Pacheco J."/>
            <person name="Jiang X."/>
            <person name="Kearney S.M."/>
            <person name="Perrotta A.R."/>
            <person name="Berdy B."/>
            <person name="Zhao S."/>
            <person name="Lieberman T.D."/>
            <person name="Swanson P.K."/>
            <person name="Smith M."/>
            <person name="Roesemann S."/>
            <person name="Alexander J.E."/>
            <person name="Rich S.A."/>
            <person name="Livny J."/>
            <person name="Vlamakis H."/>
            <person name="Clish C."/>
            <person name="Bullock K."/>
            <person name="Deik A."/>
            <person name="Scott J."/>
            <person name="Pierce K.A."/>
            <person name="Xavier R.J."/>
            <person name="Alm E.J."/>
        </authorList>
    </citation>
    <scope>NUCLEOTIDE SEQUENCE [LARGE SCALE GENOMIC DNA]</scope>
    <source>
        <strain evidence="3 6">BIOML-A2</strain>
    </source>
</reference>
<evidence type="ECO:0000259" key="2">
    <source>
        <dbReference type="Pfam" id="PF01996"/>
    </source>
</evidence>
<keyword evidence="4" id="KW-0436">Ligase</keyword>
<proteinExistence type="predicted"/>
<reference evidence="4" key="1">
    <citation type="submission" date="2016-11" db="EMBL/GenBank/DDBJ databases">
        <authorList>
            <person name="Varghese N."/>
            <person name="Submissions S."/>
        </authorList>
    </citation>
    <scope>NUCLEOTIDE SEQUENCE</scope>
    <source>
        <strain evidence="4">DSM 4029</strain>
    </source>
</reference>
<dbReference type="Pfam" id="PF01996">
    <property type="entry name" value="F420_ligase"/>
    <property type="match status" value="1"/>
</dbReference>
<evidence type="ECO:0000256" key="1">
    <source>
        <dbReference type="SAM" id="MobiDB-lite"/>
    </source>
</evidence>
<feature type="domain" description="Coenzyme F420:L-glutamate ligase-like" evidence="2">
    <location>
        <begin position="47"/>
        <end position="206"/>
    </location>
</feature>
<dbReference type="Proteomes" id="UP000184089">
    <property type="component" value="Unassembled WGS sequence"/>
</dbReference>
<dbReference type="Gene3D" id="3.30.1330.100">
    <property type="entry name" value="CofE-like"/>
    <property type="match status" value="1"/>
</dbReference>
<dbReference type="InterPro" id="IPR002847">
    <property type="entry name" value="F420-0_gamma-glut_ligase-dom"/>
</dbReference>
<accession>A0AAQ1RUN4</accession>
<organism evidence="4 5">
    <name type="scientific">Bittarella massiliensis</name>
    <name type="common">ex Durand et al. 2017</name>
    <dbReference type="NCBI Taxonomy" id="1720313"/>
    <lineage>
        <taxon>Bacteria</taxon>
        <taxon>Bacillati</taxon>
        <taxon>Bacillota</taxon>
        <taxon>Clostridia</taxon>
        <taxon>Eubacteriales</taxon>
        <taxon>Oscillospiraceae</taxon>
        <taxon>Bittarella (ex Durand et al. 2017)</taxon>
    </lineage>
</organism>
<keyword evidence="6" id="KW-1185">Reference proteome</keyword>
<protein>
    <submittedName>
        <fullName evidence="3">F420-0--gamma-glutamyl ligase</fullName>
    </submittedName>
    <submittedName>
        <fullName evidence="4">F420-0:Gamma-glutamyl ligase</fullName>
    </submittedName>
</protein>
<evidence type="ECO:0000313" key="6">
    <source>
        <dbReference type="Proteomes" id="UP000474718"/>
    </source>
</evidence>
<name>A0AAQ1RUN4_9FIRM</name>
<dbReference type="GO" id="GO:0016874">
    <property type="term" value="F:ligase activity"/>
    <property type="evidence" value="ECO:0007669"/>
    <property type="project" value="UniProtKB-KW"/>
</dbReference>
<feature type="compositionally biased region" description="Basic and acidic residues" evidence="1">
    <location>
        <begin position="1"/>
        <end position="16"/>
    </location>
</feature>
<gene>
    <name evidence="3" type="ORF">GT747_14315</name>
    <name evidence="4" type="ORF">SAMN05444424_0083</name>
</gene>